<dbReference type="PROSITE" id="PS50848">
    <property type="entry name" value="START"/>
    <property type="match status" value="1"/>
</dbReference>
<evidence type="ECO:0000313" key="2">
    <source>
        <dbReference type="EMBL" id="CAG9331568.1"/>
    </source>
</evidence>
<evidence type="ECO:0000259" key="1">
    <source>
        <dbReference type="PROSITE" id="PS50848"/>
    </source>
</evidence>
<keyword evidence="3" id="KW-1185">Reference proteome</keyword>
<dbReference type="CDD" id="cd00177">
    <property type="entry name" value="START"/>
    <property type="match status" value="1"/>
</dbReference>
<dbReference type="EMBL" id="CAJZBQ010000053">
    <property type="protein sequence ID" value="CAG9331568.1"/>
    <property type="molecule type" value="Genomic_DNA"/>
</dbReference>
<dbReference type="Pfam" id="PF01852">
    <property type="entry name" value="START"/>
    <property type="match status" value="1"/>
</dbReference>
<feature type="domain" description="START" evidence="1">
    <location>
        <begin position="18"/>
        <end position="192"/>
    </location>
</feature>
<dbReference type="Gene3D" id="3.30.530.20">
    <property type="match status" value="1"/>
</dbReference>
<reference evidence="2" key="1">
    <citation type="submission" date="2021-09" db="EMBL/GenBank/DDBJ databases">
        <authorList>
            <consortium name="AG Swart"/>
            <person name="Singh M."/>
            <person name="Singh A."/>
            <person name="Seah K."/>
            <person name="Emmerich C."/>
        </authorList>
    </citation>
    <scope>NUCLEOTIDE SEQUENCE</scope>
    <source>
        <strain evidence="2">ATCC30299</strain>
    </source>
</reference>
<dbReference type="Proteomes" id="UP001162131">
    <property type="component" value="Unassembled WGS sequence"/>
</dbReference>
<accession>A0AAU9KEC5</accession>
<proteinExistence type="predicted"/>
<dbReference type="AlphaFoldDB" id="A0AAU9KEC5"/>
<dbReference type="InterPro" id="IPR023393">
    <property type="entry name" value="START-like_dom_sf"/>
</dbReference>
<sequence length="210" mass="25106">MQNREFEHLLEEAYGSAWRHYLDQESWEHLYYNDVLSVSQKPHATGVNVIIAELLIKRSSSEIQEYLYNMENWKEWHKQYKKSKVLEELHHSSKILYFCTRHISYLRGRELILASKKFAVKDHKFVIFTSVNYENAPGIFYKVRGWCYFFFFIIKQLNSVASTVTFLCQYDPRGVRINSFSEKITKKFVENLLELKKVLEKDHSPISLSF</sequence>
<organism evidence="2 3">
    <name type="scientific">Blepharisma stoltei</name>
    <dbReference type="NCBI Taxonomy" id="1481888"/>
    <lineage>
        <taxon>Eukaryota</taxon>
        <taxon>Sar</taxon>
        <taxon>Alveolata</taxon>
        <taxon>Ciliophora</taxon>
        <taxon>Postciliodesmatophora</taxon>
        <taxon>Heterotrichea</taxon>
        <taxon>Heterotrichida</taxon>
        <taxon>Blepharismidae</taxon>
        <taxon>Blepharisma</taxon>
    </lineage>
</organism>
<comment type="caution">
    <text evidence="2">The sequence shown here is derived from an EMBL/GenBank/DDBJ whole genome shotgun (WGS) entry which is preliminary data.</text>
</comment>
<dbReference type="SUPFAM" id="SSF55961">
    <property type="entry name" value="Bet v1-like"/>
    <property type="match status" value="1"/>
</dbReference>
<gene>
    <name evidence="2" type="ORF">BSTOLATCC_MIC53635</name>
</gene>
<evidence type="ECO:0000313" key="3">
    <source>
        <dbReference type="Proteomes" id="UP001162131"/>
    </source>
</evidence>
<protein>
    <recommendedName>
        <fullName evidence="1">START domain-containing protein</fullName>
    </recommendedName>
</protein>
<dbReference type="InterPro" id="IPR002913">
    <property type="entry name" value="START_lipid-bd_dom"/>
</dbReference>
<name>A0AAU9KEC5_9CILI</name>
<dbReference type="GO" id="GO:0008289">
    <property type="term" value="F:lipid binding"/>
    <property type="evidence" value="ECO:0007669"/>
    <property type="project" value="InterPro"/>
</dbReference>